<accession>A0A1S9ZL87</accession>
<dbReference type="SUPFAM" id="SSF55811">
    <property type="entry name" value="Nudix"/>
    <property type="match status" value="1"/>
</dbReference>
<comment type="caution">
    <text evidence="2">The sequence shown here is derived from an EMBL/GenBank/DDBJ whole genome shotgun (WGS) entry which is preliminary data.</text>
</comment>
<dbReference type="InterPro" id="IPR000086">
    <property type="entry name" value="NUDIX_hydrolase_dom"/>
</dbReference>
<dbReference type="InterPro" id="IPR029401">
    <property type="entry name" value="Nudix_N"/>
</dbReference>
<evidence type="ECO:0000313" key="3">
    <source>
        <dbReference type="Proteomes" id="UP000190322"/>
    </source>
</evidence>
<dbReference type="AlphaFoldDB" id="A0A1S9ZL87"/>
<organism evidence="2 3">
    <name type="scientific">Moraxella canis</name>
    <dbReference type="NCBI Taxonomy" id="90239"/>
    <lineage>
        <taxon>Bacteria</taxon>
        <taxon>Pseudomonadati</taxon>
        <taxon>Pseudomonadota</taxon>
        <taxon>Gammaproteobacteria</taxon>
        <taxon>Moraxellales</taxon>
        <taxon>Moraxellaceae</taxon>
        <taxon>Moraxella</taxon>
    </lineage>
</organism>
<proteinExistence type="predicted"/>
<protein>
    <submittedName>
        <fullName evidence="2">NUDIX hydrolase</fullName>
    </submittedName>
</protein>
<reference evidence="2 3" key="1">
    <citation type="submission" date="2017-02" db="EMBL/GenBank/DDBJ databases">
        <title>Draft genome sequence of Moraxella canis CCUG 8415A type strain.</title>
        <authorList>
            <person name="Engstrom-Jakobsson H."/>
            <person name="Salva-Serra F."/>
            <person name="Thorell K."/>
            <person name="Gonzales-Siles L."/>
            <person name="Karlsson R."/>
            <person name="Boulund F."/>
            <person name="Engstrand L."/>
            <person name="Moore E."/>
        </authorList>
    </citation>
    <scope>NUCLEOTIDE SEQUENCE [LARGE SCALE GENOMIC DNA]</scope>
    <source>
        <strain evidence="2 3">CCUG 8415A</strain>
    </source>
</reference>
<dbReference type="Pfam" id="PF14803">
    <property type="entry name" value="Zn_ribbon_Nudix"/>
    <property type="match status" value="1"/>
</dbReference>
<dbReference type="Proteomes" id="UP000190322">
    <property type="component" value="Unassembled WGS sequence"/>
</dbReference>
<dbReference type="Pfam" id="PF00293">
    <property type="entry name" value="NUDIX"/>
    <property type="match status" value="1"/>
</dbReference>
<keyword evidence="2" id="KW-0378">Hydrolase</keyword>
<dbReference type="PROSITE" id="PS51462">
    <property type="entry name" value="NUDIX"/>
    <property type="match status" value="1"/>
</dbReference>
<dbReference type="PANTHER" id="PTHR43222">
    <property type="entry name" value="NUDIX HYDROLASE 23"/>
    <property type="match status" value="1"/>
</dbReference>
<name>A0A1S9ZL87_9GAMM</name>
<dbReference type="CDD" id="cd04511">
    <property type="entry name" value="NUDIX_Hydrolase"/>
    <property type="match status" value="1"/>
</dbReference>
<dbReference type="InterPro" id="IPR015797">
    <property type="entry name" value="NUDIX_hydrolase-like_dom_sf"/>
</dbReference>
<gene>
    <name evidence="2" type="ORF">B0180_04345</name>
</gene>
<evidence type="ECO:0000259" key="1">
    <source>
        <dbReference type="PROSITE" id="PS51462"/>
    </source>
</evidence>
<dbReference type="Gene3D" id="3.90.79.10">
    <property type="entry name" value="Nucleoside Triphosphate Pyrophosphohydrolase"/>
    <property type="match status" value="1"/>
</dbReference>
<evidence type="ECO:0000313" key="2">
    <source>
        <dbReference type="EMBL" id="OOR84168.1"/>
    </source>
</evidence>
<dbReference type="EMBL" id="MUXT01000005">
    <property type="protein sequence ID" value="OOR84168.1"/>
    <property type="molecule type" value="Genomic_DNA"/>
</dbReference>
<dbReference type="PANTHER" id="PTHR43222:SF2">
    <property type="entry name" value="NUDIX HYDROLASE 23, CHLOROPLASTIC"/>
    <property type="match status" value="1"/>
</dbReference>
<dbReference type="Gene3D" id="2.20.70.10">
    <property type="match status" value="1"/>
</dbReference>
<dbReference type="GO" id="GO:0016787">
    <property type="term" value="F:hydrolase activity"/>
    <property type="evidence" value="ECO:0007669"/>
    <property type="project" value="UniProtKB-KW"/>
</dbReference>
<feature type="domain" description="Nudix hydrolase" evidence="1">
    <location>
        <begin position="36"/>
        <end position="160"/>
    </location>
</feature>
<sequence>MPYCMQCGHTATYTIPEGDSRQRLVCPACGFIHYDNPKMICGALVRHENKILLCRRAIEPRHGYWTLPAGFMEIGETMMEGALRETIEEAAAIATDAKLYCLFDIPYLGQIHAMYLTNLSRDGRFGVGVESLECALIDEQDIPWQDLAFRTIRLTLDRYLADKAAIIAQGKDADEFANYPIHQITLDEIVADELQ</sequence>